<evidence type="ECO:0000256" key="2">
    <source>
        <dbReference type="SAM" id="SignalP"/>
    </source>
</evidence>
<accession>A0A1I1SIG0</accession>
<dbReference type="PANTHER" id="PTHR42951">
    <property type="entry name" value="METALLO-BETA-LACTAMASE DOMAIN-CONTAINING"/>
    <property type="match status" value="1"/>
</dbReference>
<evidence type="ECO:0000313" key="4">
    <source>
        <dbReference type="EMBL" id="SFD42830.1"/>
    </source>
</evidence>
<evidence type="ECO:0000313" key="5">
    <source>
        <dbReference type="Proteomes" id="UP000198611"/>
    </source>
</evidence>
<dbReference type="Gene3D" id="3.60.15.10">
    <property type="entry name" value="Ribonuclease Z/Hydroxyacylglutathione hydrolase-like"/>
    <property type="match status" value="1"/>
</dbReference>
<proteinExistence type="inferred from homology"/>
<dbReference type="Proteomes" id="UP000198611">
    <property type="component" value="Unassembled WGS sequence"/>
</dbReference>
<dbReference type="PROSITE" id="PS51257">
    <property type="entry name" value="PROKAR_LIPOPROTEIN"/>
    <property type="match status" value="1"/>
</dbReference>
<dbReference type="AlphaFoldDB" id="A0A1I1SIG0"/>
<name>A0A1I1SIG0_9GAMM</name>
<dbReference type="PANTHER" id="PTHR42951:SF4">
    <property type="entry name" value="ACYL-COENZYME A THIOESTERASE MBLAC2"/>
    <property type="match status" value="1"/>
</dbReference>
<organism evidence="4 5">
    <name type="scientific">Thiohalospira halophila DSM 15071</name>
    <dbReference type="NCBI Taxonomy" id="1123397"/>
    <lineage>
        <taxon>Bacteria</taxon>
        <taxon>Pseudomonadati</taxon>
        <taxon>Pseudomonadota</taxon>
        <taxon>Gammaproteobacteria</taxon>
        <taxon>Thiohalospirales</taxon>
        <taxon>Thiohalospiraceae</taxon>
        <taxon>Thiohalospira</taxon>
    </lineage>
</organism>
<feature type="domain" description="Metallo-beta-lactamase" evidence="3">
    <location>
        <begin position="60"/>
        <end position="244"/>
    </location>
</feature>
<keyword evidence="5" id="KW-1185">Reference proteome</keyword>
<dbReference type="SUPFAM" id="SSF56281">
    <property type="entry name" value="Metallo-hydrolase/oxidoreductase"/>
    <property type="match status" value="1"/>
</dbReference>
<dbReference type="OrthoDB" id="9769598at2"/>
<evidence type="ECO:0000259" key="3">
    <source>
        <dbReference type="SMART" id="SM00849"/>
    </source>
</evidence>
<feature type="chain" id="PRO_5011446847" evidence="2">
    <location>
        <begin position="29"/>
        <end position="321"/>
    </location>
</feature>
<gene>
    <name evidence="4" type="ORF">SAMN05660831_01612</name>
</gene>
<dbReference type="InterPro" id="IPR036866">
    <property type="entry name" value="RibonucZ/Hydroxyglut_hydro"/>
</dbReference>
<comment type="similarity">
    <text evidence="1">Belongs to the metallo-beta-lactamase superfamily. Class-B beta-lactamase family.</text>
</comment>
<dbReference type="STRING" id="1123397.SAMN05660831_01612"/>
<dbReference type="CDD" id="cd16282">
    <property type="entry name" value="metallo-hydrolase-like_MBL-fold"/>
    <property type="match status" value="1"/>
</dbReference>
<protein>
    <submittedName>
        <fullName evidence="4">Glyoxylase, beta-lactamase superfamily II</fullName>
    </submittedName>
</protein>
<dbReference type="EMBL" id="FOMJ01000005">
    <property type="protein sequence ID" value="SFD42830.1"/>
    <property type="molecule type" value="Genomic_DNA"/>
</dbReference>
<dbReference type="InterPro" id="IPR001279">
    <property type="entry name" value="Metallo-B-lactamas"/>
</dbReference>
<dbReference type="RefSeq" id="WP_093428260.1">
    <property type="nucleotide sequence ID" value="NZ_FOMJ01000005.1"/>
</dbReference>
<feature type="signal peptide" evidence="2">
    <location>
        <begin position="1"/>
        <end position="28"/>
    </location>
</feature>
<dbReference type="Pfam" id="PF00753">
    <property type="entry name" value="Lactamase_B"/>
    <property type="match status" value="1"/>
</dbReference>
<keyword evidence="2" id="KW-0732">Signal</keyword>
<evidence type="ECO:0000256" key="1">
    <source>
        <dbReference type="ARBA" id="ARBA00005250"/>
    </source>
</evidence>
<reference evidence="4 5" key="1">
    <citation type="submission" date="2016-10" db="EMBL/GenBank/DDBJ databases">
        <authorList>
            <person name="de Groot N.N."/>
        </authorList>
    </citation>
    <scope>NUCLEOTIDE SEQUENCE [LARGE SCALE GENOMIC DNA]</scope>
    <source>
        <strain evidence="4 5">HL3</strain>
    </source>
</reference>
<sequence length="321" mass="34649">MLRRTLATTAIGGALLGLSACASGPEKAYPGMEATEVADGVWAVISPARSFPNEENRGWNSNMAFVETGEGVLVLDTGSSETIGESLKATIREVTDAPIRWVVNSSSHGDHWLGNHAFAGDGTTFLATPEVRSITESEGETWRERVSQMTGGATDGTTLHPPQEAVEETTTRTFGEVEVELRTVGNAHSPGDLVLWLPEKGALLTADVAFGEAAPATMDADVRHWIDTLAELEALEPEVVVPGHGRIGEGSFILADVRGYLETLWETVEAGYDQGKLDYQMRDEVDEALADWAERYPNYDERIGQSISHVYLQVEEAAFGG</sequence>
<dbReference type="SMART" id="SM00849">
    <property type="entry name" value="Lactamase_B"/>
    <property type="match status" value="1"/>
</dbReference>
<dbReference type="GO" id="GO:0017001">
    <property type="term" value="P:antibiotic catabolic process"/>
    <property type="evidence" value="ECO:0007669"/>
    <property type="project" value="UniProtKB-ARBA"/>
</dbReference>
<dbReference type="InterPro" id="IPR050855">
    <property type="entry name" value="NDM-1-like"/>
</dbReference>